<dbReference type="Proteomes" id="UP000269097">
    <property type="component" value="Chromosome"/>
</dbReference>
<evidence type="ECO:0000256" key="4">
    <source>
        <dbReference type="SAM" id="MobiDB-lite"/>
    </source>
</evidence>
<evidence type="ECO:0000256" key="1">
    <source>
        <dbReference type="ARBA" id="ARBA00023125"/>
    </source>
</evidence>
<dbReference type="PIRSF" id="PIRSF006493">
    <property type="entry name" value="Prok_Ku"/>
    <property type="match status" value="1"/>
</dbReference>
<keyword evidence="2 3" id="KW-0233">DNA recombination</keyword>
<organism evidence="6 7">
    <name type="scientific">Cohnella candidum</name>
    <dbReference type="NCBI Taxonomy" id="2674991"/>
    <lineage>
        <taxon>Bacteria</taxon>
        <taxon>Bacillati</taxon>
        <taxon>Bacillota</taxon>
        <taxon>Bacilli</taxon>
        <taxon>Bacillales</taxon>
        <taxon>Paenibacillaceae</taxon>
        <taxon>Cohnella</taxon>
    </lineage>
</organism>
<comment type="similarity">
    <text evidence="3">Belongs to the prokaryotic Ku family.</text>
</comment>
<dbReference type="AlphaFoldDB" id="A0A3G3JV66"/>
<sequence>MQTVWKGAVSFGLVNVPVKMFTATKDNDIPMKMLHRKYNEPIRYTRTCPKCEKDVEWSDIVKGYEYEPGHFVTFDKEELEAISSENSREIRILDFVDLEEIDPIYYQKTYYLGPGDTGSRAYQLLIKALETTNKIGIANVTIRSKSSLAAIRVVDGVLSMVTMFYAEEVRPVSQIPNLPENESVDDRELEMAKMLIDQLTSSFEPNKYEDEYKARLKEAIDRKVEGKDVKLAPEEKPTNVIDLMEALKASLSQAQGGAQAPAKKGKKAAASAAKKGSDEEEKKPKPAKRPKKTGA</sequence>
<dbReference type="Pfam" id="PF02735">
    <property type="entry name" value="Ku"/>
    <property type="match status" value="1"/>
</dbReference>
<feature type="compositionally biased region" description="Basic and acidic residues" evidence="4">
    <location>
        <begin position="275"/>
        <end position="284"/>
    </location>
</feature>
<name>A0A3G3JV66_9BACL</name>
<dbReference type="RefSeq" id="WP_123040192.1">
    <property type="nucleotide sequence ID" value="NZ_CP033433.1"/>
</dbReference>
<comment type="function">
    <text evidence="3">With LigD forms a non-homologous end joining (NHEJ) DNA repair enzyme, which repairs dsDNA breaks with reduced fidelity. Binds linear dsDNA with 5'- and 3'- overhangs but not closed circular dsDNA nor ssDNA. Recruits and stimulates the ligase activity of LigD.</text>
</comment>
<dbReference type="PANTHER" id="PTHR41251:SF1">
    <property type="entry name" value="NON-HOMOLOGOUS END JOINING PROTEIN KU"/>
    <property type="match status" value="1"/>
</dbReference>
<proteinExistence type="inferred from homology"/>
<keyword evidence="3" id="KW-0227">DNA damage</keyword>
<accession>A0A3G3JV66</accession>
<dbReference type="GO" id="GO:0003690">
    <property type="term" value="F:double-stranded DNA binding"/>
    <property type="evidence" value="ECO:0007669"/>
    <property type="project" value="UniProtKB-UniRule"/>
</dbReference>
<dbReference type="EMBL" id="CP033433">
    <property type="protein sequence ID" value="AYQ72132.1"/>
    <property type="molecule type" value="Genomic_DNA"/>
</dbReference>
<evidence type="ECO:0000313" key="7">
    <source>
        <dbReference type="Proteomes" id="UP000269097"/>
    </source>
</evidence>
<dbReference type="NCBIfam" id="TIGR02772">
    <property type="entry name" value="Ku_bact"/>
    <property type="match status" value="1"/>
</dbReference>
<dbReference type="InterPro" id="IPR006164">
    <property type="entry name" value="DNA_bd_Ku70/Ku80"/>
</dbReference>
<evidence type="ECO:0000313" key="6">
    <source>
        <dbReference type="EMBL" id="AYQ72132.1"/>
    </source>
</evidence>
<feature type="region of interest" description="Disordered" evidence="4">
    <location>
        <begin position="251"/>
        <end position="295"/>
    </location>
</feature>
<gene>
    <name evidence="3" type="primary">ku</name>
    <name evidence="6" type="ORF">EAV92_05840</name>
</gene>
<keyword evidence="1 3" id="KW-0238">DNA-binding</keyword>
<feature type="domain" description="Ku" evidence="5">
    <location>
        <begin position="52"/>
        <end position="180"/>
    </location>
</feature>
<evidence type="ECO:0000256" key="2">
    <source>
        <dbReference type="ARBA" id="ARBA00023172"/>
    </source>
</evidence>
<dbReference type="InterPro" id="IPR009187">
    <property type="entry name" value="Prok_Ku"/>
</dbReference>
<dbReference type="GO" id="GO:0006310">
    <property type="term" value="P:DNA recombination"/>
    <property type="evidence" value="ECO:0007669"/>
    <property type="project" value="UniProtKB-KW"/>
</dbReference>
<evidence type="ECO:0000256" key="3">
    <source>
        <dbReference type="HAMAP-Rule" id="MF_01875"/>
    </source>
</evidence>
<dbReference type="KEGG" id="coh:EAV92_05840"/>
<dbReference type="Gene3D" id="2.40.290.10">
    <property type="match status" value="1"/>
</dbReference>
<comment type="subunit">
    <text evidence="3">Homodimer. Interacts with LigD.</text>
</comment>
<dbReference type="HAMAP" id="MF_01875">
    <property type="entry name" value="Prokaryotic_Ku"/>
    <property type="match status" value="1"/>
</dbReference>
<dbReference type="SMART" id="SM00559">
    <property type="entry name" value="Ku78"/>
    <property type="match status" value="1"/>
</dbReference>
<keyword evidence="7" id="KW-1185">Reference proteome</keyword>
<dbReference type="FunFam" id="2.40.290.10:FF:000004">
    <property type="entry name" value="Non-homologous end joining protein Ku"/>
    <property type="match status" value="1"/>
</dbReference>
<dbReference type="GO" id="GO:0006303">
    <property type="term" value="P:double-strand break repair via nonhomologous end joining"/>
    <property type="evidence" value="ECO:0007669"/>
    <property type="project" value="UniProtKB-UniRule"/>
</dbReference>
<protein>
    <recommendedName>
        <fullName evidence="3">Non-homologous end joining protein Ku</fullName>
    </recommendedName>
</protein>
<keyword evidence="3" id="KW-0234">DNA repair</keyword>
<dbReference type="SUPFAM" id="SSF100939">
    <property type="entry name" value="SPOC domain-like"/>
    <property type="match status" value="1"/>
</dbReference>
<dbReference type="InterPro" id="IPR016194">
    <property type="entry name" value="SPOC-like_C_dom_sf"/>
</dbReference>
<feature type="compositionally biased region" description="Low complexity" evidence="4">
    <location>
        <begin position="251"/>
        <end position="274"/>
    </location>
</feature>
<reference evidence="6 7" key="1">
    <citation type="submission" date="2018-10" db="EMBL/GenBank/DDBJ databases">
        <title>Genome Sequence of Cohnella sp.</title>
        <authorList>
            <person name="Srinivasan S."/>
            <person name="Kim M.K."/>
        </authorList>
    </citation>
    <scope>NUCLEOTIDE SEQUENCE [LARGE SCALE GENOMIC DNA]</scope>
    <source>
        <strain evidence="6 7">18JY8-7</strain>
    </source>
</reference>
<evidence type="ECO:0000259" key="5">
    <source>
        <dbReference type="SMART" id="SM00559"/>
    </source>
</evidence>
<dbReference type="CDD" id="cd00789">
    <property type="entry name" value="KU_like"/>
    <property type="match status" value="1"/>
</dbReference>
<feature type="compositionally biased region" description="Basic residues" evidence="4">
    <location>
        <begin position="285"/>
        <end position="295"/>
    </location>
</feature>
<dbReference type="PANTHER" id="PTHR41251">
    <property type="entry name" value="NON-HOMOLOGOUS END JOINING PROTEIN KU"/>
    <property type="match status" value="1"/>
</dbReference>